<sequence>MIALAAALLAAATAAALPEVDARYRVEIGGEAVGWARLALHCQADGCRGRWESELRAPAEAGGGVIGWLAELDTAPGGEARAVRVRIAADGRERRRAQGPGPIPASLAELVLARARDGEERCVRVRDEESGEEGEACARRVGGWLEGRVLGAPLRYRAAPGAAPDEVLLAAQATRFVRDAEARLPAAAPRVSGAALPRPRDAAALCGVPRDPASGAAPPAVPRSWPPGESCRERTARYLALAARAGWRGRHAVGVAYDGRALVWHEWAELLVEGRWVPVDPSFEQAPAEGPRFTLGRFEEGDDRARASAGRALAACWLAGG</sequence>
<gene>
    <name evidence="2" type="ORF">AMYX_33400</name>
</gene>
<organism evidence="2 3">
    <name type="scientific">Anaeromyxobacter diazotrophicus</name>
    <dbReference type="NCBI Taxonomy" id="2590199"/>
    <lineage>
        <taxon>Bacteria</taxon>
        <taxon>Pseudomonadati</taxon>
        <taxon>Myxococcota</taxon>
        <taxon>Myxococcia</taxon>
        <taxon>Myxococcales</taxon>
        <taxon>Cystobacterineae</taxon>
        <taxon>Anaeromyxobacteraceae</taxon>
        <taxon>Anaeromyxobacter</taxon>
    </lineage>
</organism>
<dbReference type="RefSeq" id="WP_176067301.1">
    <property type="nucleotide sequence ID" value="NZ_BJTG01000008.1"/>
</dbReference>
<evidence type="ECO:0000313" key="3">
    <source>
        <dbReference type="Proteomes" id="UP000503640"/>
    </source>
</evidence>
<evidence type="ECO:0008006" key="4">
    <source>
        <dbReference type="Google" id="ProtNLM"/>
    </source>
</evidence>
<keyword evidence="3" id="KW-1185">Reference proteome</keyword>
<dbReference type="Proteomes" id="UP000503640">
    <property type="component" value="Unassembled WGS sequence"/>
</dbReference>
<feature type="chain" id="PRO_5029497007" description="Transglutaminase-like domain-containing protein" evidence="1">
    <location>
        <begin position="17"/>
        <end position="321"/>
    </location>
</feature>
<evidence type="ECO:0000313" key="2">
    <source>
        <dbReference type="EMBL" id="GEJ58599.1"/>
    </source>
</evidence>
<dbReference type="EMBL" id="BJTG01000008">
    <property type="protein sequence ID" value="GEJ58599.1"/>
    <property type="molecule type" value="Genomic_DNA"/>
</dbReference>
<dbReference type="AlphaFoldDB" id="A0A7I9VR92"/>
<evidence type="ECO:0000256" key="1">
    <source>
        <dbReference type="SAM" id="SignalP"/>
    </source>
</evidence>
<reference evidence="3" key="1">
    <citation type="journal article" date="2020" name="Appl. Environ. Microbiol.">
        <title>Diazotrophic Anaeromyxobacter Isolates from Soils.</title>
        <authorList>
            <person name="Masuda Y."/>
            <person name="Yamanaka H."/>
            <person name="Xu Z.X."/>
            <person name="Shiratori Y."/>
            <person name="Aono T."/>
            <person name="Amachi S."/>
            <person name="Senoo K."/>
            <person name="Itoh H."/>
        </authorList>
    </citation>
    <scope>NUCLEOTIDE SEQUENCE [LARGE SCALE GENOMIC DNA]</scope>
    <source>
        <strain evidence="3">R267</strain>
    </source>
</reference>
<keyword evidence="1" id="KW-0732">Signal</keyword>
<feature type="signal peptide" evidence="1">
    <location>
        <begin position="1"/>
        <end position="16"/>
    </location>
</feature>
<protein>
    <recommendedName>
        <fullName evidence="4">Transglutaminase-like domain-containing protein</fullName>
    </recommendedName>
</protein>
<proteinExistence type="predicted"/>
<comment type="caution">
    <text evidence="2">The sequence shown here is derived from an EMBL/GenBank/DDBJ whole genome shotgun (WGS) entry which is preliminary data.</text>
</comment>
<accession>A0A7I9VR92</accession>
<name>A0A7I9VR92_9BACT</name>
<dbReference type="Gene3D" id="3.10.620.30">
    <property type="match status" value="1"/>
</dbReference>